<feature type="region of interest" description="Disordered" evidence="1">
    <location>
        <begin position="19"/>
        <end position="92"/>
    </location>
</feature>
<reference evidence="2 3" key="1">
    <citation type="journal article" date="2018" name="J. Microbiol.">
        <title>Baekduia soli gen. nov., sp. nov., a novel bacterium isolated from the soil of Baekdu Mountain and proposal of a novel family name, Baekduiaceae fam. nov.</title>
        <authorList>
            <person name="An D.S."/>
            <person name="Siddiqi M.Z."/>
            <person name="Kim K.H."/>
            <person name="Yu H.S."/>
            <person name="Im W.T."/>
        </authorList>
    </citation>
    <scope>NUCLEOTIDE SEQUENCE [LARGE SCALE GENOMIC DNA]</scope>
    <source>
        <strain evidence="2 3">BR7-21</strain>
    </source>
</reference>
<keyword evidence="3" id="KW-1185">Reference proteome</keyword>
<accession>A0A5B8U3Q4</accession>
<name>A0A5B8U3Q4_9ACTN</name>
<evidence type="ECO:0000313" key="3">
    <source>
        <dbReference type="Proteomes" id="UP000321805"/>
    </source>
</evidence>
<evidence type="ECO:0000256" key="1">
    <source>
        <dbReference type="SAM" id="MobiDB-lite"/>
    </source>
</evidence>
<dbReference type="KEGG" id="bsol:FSW04_07950"/>
<organism evidence="2 3">
    <name type="scientific">Baekduia soli</name>
    <dbReference type="NCBI Taxonomy" id="496014"/>
    <lineage>
        <taxon>Bacteria</taxon>
        <taxon>Bacillati</taxon>
        <taxon>Actinomycetota</taxon>
        <taxon>Thermoleophilia</taxon>
        <taxon>Solirubrobacterales</taxon>
        <taxon>Baekduiaceae</taxon>
        <taxon>Baekduia</taxon>
    </lineage>
</organism>
<evidence type="ECO:0000313" key="2">
    <source>
        <dbReference type="EMBL" id="QEC47518.1"/>
    </source>
</evidence>
<dbReference type="AlphaFoldDB" id="A0A5B8U3Q4"/>
<sequence>MAAFVVLLSFSAWGCGGSGDGEGSKVAAQPATAPPATSTDIPTTATPTTTPATTPAATTPAATTPTATTGVPAPGTATTTTGEDQPGGAGDEEAIRTPAAFTVGGQGFTPARITVAAFLPVDVALTARAGGYRVTVDAPGGGTVDVAPGATTHVRLGGLKAGDYAITTTSGRATLHVVAGGDPGP</sequence>
<dbReference type="Proteomes" id="UP000321805">
    <property type="component" value="Chromosome"/>
</dbReference>
<proteinExistence type="predicted"/>
<dbReference type="OrthoDB" id="9917749at2"/>
<dbReference type="RefSeq" id="WP_146918061.1">
    <property type="nucleotide sequence ID" value="NZ_CP042430.1"/>
</dbReference>
<dbReference type="EMBL" id="CP042430">
    <property type="protein sequence ID" value="QEC47518.1"/>
    <property type="molecule type" value="Genomic_DNA"/>
</dbReference>
<protein>
    <submittedName>
        <fullName evidence="2">Uncharacterized protein</fullName>
    </submittedName>
</protein>
<feature type="compositionally biased region" description="Low complexity" evidence="1">
    <location>
        <begin position="27"/>
        <end position="82"/>
    </location>
</feature>
<gene>
    <name evidence="2" type="ORF">FSW04_07950</name>
</gene>